<reference evidence="3" key="1">
    <citation type="journal article" date="2015" name="Nature">
        <title>Complex archaea that bridge the gap between prokaryotes and eukaryotes.</title>
        <authorList>
            <person name="Spang A."/>
            <person name="Saw J.H."/>
            <person name="Jorgensen S.L."/>
            <person name="Zaremba-Niedzwiedzka K."/>
            <person name="Martijn J."/>
            <person name="Lind A.E."/>
            <person name="van Eijk R."/>
            <person name="Schleper C."/>
            <person name="Guy L."/>
            <person name="Ettema T.J."/>
        </authorList>
    </citation>
    <scope>NUCLEOTIDE SEQUENCE</scope>
</reference>
<evidence type="ECO:0000256" key="1">
    <source>
        <dbReference type="ARBA" id="ARBA00022801"/>
    </source>
</evidence>
<sequence length="294" mass="33411">MKRRVNYDNFCIMKVALAQISPRLGNVEKNFDLHLKYIEKAKKKNVDLLIFPELSLTGYTLKDLVAEVALSPDSSPIFDELKTASRDVSLVFGFVEEKEKGLFYNSAAFLSEGKIVHIHRKVFLPTYGIFEEGKFFAQGKNFHTFSTPYGKAGMMICRDFLHYGACYLLFAGGSDIIIVISAAPGRGIQGKEAYETSRMWESMGETISLFSTAFLIYCNRVGFEDGKHFAGGSFIYNPMGKMVAKAAYLDNEFLLHEINLNDIHDARKKWPFKRDDKPEIILEALKRIISKYED</sequence>
<dbReference type="AlphaFoldDB" id="A0A0F9PM45"/>
<dbReference type="GO" id="GO:0050126">
    <property type="term" value="F:N-carbamoylputrescine amidase activity"/>
    <property type="evidence" value="ECO:0007669"/>
    <property type="project" value="TreeGrafter"/>
</dbReference>
<dbReference type="PROSITE" id="PS50263">
    <property type="entry name" value="CN_HYDROLASE"/>
    <property type="match status" value="1"/>
</dbReference>
<proteinExistence type="predicted"/>
<dbReference type="InterPro" id="IPR003010">
    <property type="entry name" value="C-N_Hydrolase"/>
</dbReference>
<dbReference type="GO" id="GO:0033388">
    <property type="term" value="P:putrescine biosynthetic process from arginine"/>
    <property type="evidence" value="ECO:0007669"/>
    <property type="project" value="TreeGrafter"/>
</dbReference>
<dbReference type="InterPro" id="IPR050345">
    <property type="entry name" value="Aliph_Amidase/BUP"/>
</dbReference>
<comment type="caution">
    <text evidence="3">The sequence shown here is derived from an EMBL/GenBank/DDBJ whole genome shotgun (WGS) entry which is preliminary data.</text>
</comment>
<dbReference type="Pfam" id="PF00795">
    <property type="entry name" value="CN_hydrolase"/>
    <property type="match status" value="1"/>
</dbReference>
<dbReference type="InterPro" id="IPR036526">
    <property type="entry name" value="C-N_Hydrolase_sf"/>
</dbReference>
<dbReference type="PANTHER" id="PTHR43674">
    <property type="entry name" value="NITRILASE C965.09-RELATED"/>
    <property type="match status" value="1"/>
</dbReference>
<evidence type="ECO:0000259" key="2">
    <source>
        <dbReference type="PROSITE" id="PS50263"/>
    </source>
</evidence>
<protein>
    <recommendedName>
        <fullName evidence="2">CN hydrolase domain-containing protein</fullName>
    </recommendedName>
</protein>
<organism evidence="3">
    <name type="scientific">marine sediment metagenome</name>
    <dbReference type="NCBI Taxonomy" id="412755"/>
    <lineage>
        <taxon>unclassified sequences</taxon>
        <taxon>metagenomes</taxon>
        <taxon>ecological metagenomes</taxon>
    </lineage>
</organism>
<evidence type="ECO:0000313" key="3">
    <source>
        <dbReference type="EMBL" id="KKM94302.1"/>
    </source>
</evidence>
<feature type="domain" description="CN hydrolase" evidence="2">
    <location>
        <begin position="13"/>
        <end position="260"/>
    </location>
</feature>
<accession>A0A0F9PM45</accession>
<keyword evidence="1" id="KW-0378">Hydrolase</keyword>
<gene>
    <name evidence="3" type="ORF">LCGC14_1199610</name>
</gene>
<dbReference type="SUPFAM" id="SSF56317">
    <property type="entry name" value="Carbon-nitrogen hydrolase"/>
    <property type="match status" value="1"/>
</dbReference>
<dbReference type="PANTHER" id="PTHR43674:SF2">
    <property type="entry name" value="BETA-UREIDOPROPIONASE"/>
    <property type="match status" value="1"/>
</dbReference>
<dbReference type="Gene3D" id="3.60.110.10">
    <property type="entry name" value="Carbon-nitrogen hydrolase"/>
    <property type="match status" value="1"/>
</dbReference>
<name>A0A0F9PM45_9ZZZZ</name>
<dbReference type="EMBL" id="LAZR01006157">
    <property type="protein sequence ID" value="KKM94302.1"/>
    <property type="molecule type" value="Genomic_DNA"/>
</dbReference>